<dbReference type="GO" id="GO:0016020">
    <property type="term" value="C:membrane"/>
    <property type="evidence" value="ECO:0007669"/>
    <property type="project" value="UniProtKB-SubCell"/>
</dbReference>
<evidence type="ECO:0000256" key="1">
    <source>
        <dbReference type="ARBA" id="ARBA00004141"/>
    </source>
</evidence>
<dbReference type="Pfam" id="PF00664">
    <property type="entry name" value="ABC_membrane"/>
    <property type="match status" value="2"/>
</dbReference>
<keyword evidence="3" id="KW-0813">Transport</keyword>
<dbReference type="Gene3D" id="1.20.1560.10">
    <property type="entry name" value="ABC transporter type 1, transmembrane domain"/>
    <property type="match status" value="2"/>
</dbReference>
<dbReference type="PANTHER" id="PTHR24223">
    <property type="entry name" value="ATP-BINDING CASSETTE SUB-FAMILY C"/>
    <property type="match status" value="1"/>
</dbReference>
<feature type="domain" description="ABC transporter" evidence="12">
    <location>
        <begin position="1147"/>
        <end position="1384"/>
    </location>
</feature>
<comment type="subcellular location">
    <subcellularLocation>
        <location evidence="1">Membrane</location>
        <topology evidence="1">Multi-pass membrane protein</topology>
    </subcellularLocation>
</comment>
<keyword evidence="7" id="KW-0067">ATP-binding</keyword>
<dbReference type="InterPro" id="IPR011527">
    <property type="entry name" value="ABC1_TM_dom"/>
</dbReference>
<dbReference type="Gene3D" id="3.40.50.300">
    <property type="entry name" value="P-loop containing nucleotide triphosphate hydrolases"/>
    <property type="match status" value="2"/>
</dbReference>
<dbReference type="GO" id="GO:0140359">
    <property type="term" value="F:ABC-type transporter activity"/>
    <property type="evidence" value="ECO:0007669"/>
    <property type="project" value="InterPro"/>
</dbReference>
<dbReference type="InterPro" id="IPR036640">
    <property type="entry name" value="ABC1_TM_sf"/>
</dbReference>
<evidence type="ECO:0000256" key="5">
    <source>
        <dbReference type="ARBA" id="ARBA00022737"/>
    </source>
</evidence>
<feature type="transmembrane region" description="Helical" evidence="11">
    <location>
        <begin position="937"/>
        <end position="958"/>
    </location>
</feature>
<feature type="transmembrane region" description="Helical" evidence="11">
    <location>
        <begin position="431"/>
        <end position="450"/>
    </location>
</feature>
<organism evidence="14 15">
    <name type="scientific">Chaetoceros tenuissimus</name>
    <dbReference type="NCBI Taxonomy" id="426638"/>
    <lineage>
        <taxon>Eukaryota</taxon>
        <taxon>Sar</taxon>
        <taxon>Stramenopiles</taxon>
        <taxon>Ochrophyta</taxon>
        <taxon>Bacillariophyta</taxon>
        <taxon>Coscinodiscophyceae</taxon>
        <taxon>Chaetocerotophycidae</taxon>
        <taxon>Chaetocerotales</taxon>
        <taxon>Chaetocerotaceae</taxon>
        <taxon>Chaetoceros</taxon>
    </lineage>
</organism>
<evidence type="ECO:0000256" key="10">
    <source>
        <dbReference type="SAM" id="MobiDB-lite"/>
    </source>
</evidence>
<keyword evidence="15" id="KW-1185">Reference proteome</keyword>
<feature type="transmembrane region" description="Helical" evidence="11">
    <location>
        <begin position="804"/>
        <end position="824"/>
    </location>
</feature>
<dbReference type="InterPro" id="IPR003593">
    <property type="entry name" value="AAA+_ATPase"/>
</dbReference>
<dbReference type="PROSITE" id="PS50893">
    <property type="entry name" value="ABC_TRANSPORTER_2"/>
    <property type="match status" value="2"/>
</dbReference>
<gene>
    <name evidence="14" type="ORF">CTEN210_08589</name>
</gene>
<evidence type="ECO:0000259" key="12">
    <source>
        <dbReference type="PROSITE" id="PS50893"/>
    </source>
</evidence>
<reference evidence="14 15" key="1">
    <citation type="journal article" date="2021" name="Sci. Rep.">
        <title>The genome of the diatom Chaetoceros tenuissimus carries an ancient integrated fragment of an extant virus.</title>
        <authorList>
            <person name="Hongo Y."/>
            <person name="Kimura K."/>
            <person name="Takaki Y."/>
            <person name="Yoshida Y."/>
            <person name="Baba S."/>
            <person name="Kobayashi G."/>
            <person name="Nagasaki K."/>
            <person name="Hano T."/>
            <person name="Tomaru Y."/>
        </authorList>
    </citation>
    <scope>NUCLEOTIDE SEQUENCE [LARGE SCALE GENOMIC DNA]</scope>
    <source>
        <strain evidence="14 15">NIES-3715</strain>
    </source>
</reference>
<protein>
    <submittedName>
        <fullName evidence="14">Uncharacterized protein</fullName>
    </submittedName>
</protein>
<feature type="transmembrane region" description="Helical" evidence="11">
    <location>
        <begin position="964"/>
        <end position="985"/>
    </location>
</feature>
<feature type="compositionally biased region" description="Basic and acidic residues" evidence="10">
    <location>
        <begin position="772"/>
        <end position="782"/>
    </location>
</feature>
<sequence length="1403" mass="156557">MKTWPEDETRGILRKILDSLLYSYMNEILSNGASLHKERLQYKDSLHEKDKEDNDELPKEMSLDDLFGVPSNEILSNGASLHKERLQYKDSLHEKVKEDNDELPKEMSLDDLFGVPSNMKAAVLQEKFHAEYKKNLQKLNEKSRCKRKNKDDVKGSRKARKRALLKTLWFVSQPTYTLAGIFQAITVIVQVLNPIVVQHFLRLFEANPNRNIFSEGIGYAIALFAISICDGLAQCRFKYLSFQSGILIKAAVSTSIYHHMLNLTSKGKQHLLTGETTNLVAIDCQKLFEVVQEGHLLWSCPLSMVVVTVLLLVTLGPSTLVGMTSMFLLVPLVKKVVGKMMVVRRMRAIYTDKRVDYTTSMLNSIKFCKLNHYEEKFLQRVNDARKEEMIWVRKELAFLGLTMAMTVMTPVIATALTYITFALSNGGNNRLSTSETFTTLVLFSVLRFPINYAGKLMGKAAQGLEACQRIADFLDREVNEDELSQPVRDDRVRLVAKNASFTVGGYDESSEDVSNSKIISENQSLHKASFTLSGINLEILAGEVCCIVGQVGSGKSVLLQGLIGDVESNNSDVSMYGSIAYASQTPFILNATLRDNILFGNDFDEVLYQKVLKACNLTIDIAQLGSDLIEIGERGVTLSGGQKARLSLARCVYAQPQVALFDDVLSALDASTGKYVFENLFDSSKEYGLLSNTAVCLVTHAAHFLSRVDHILVLAKGGKVAFSGEWSNLLKARTDDDESQAVIDSICSSVQEIDDNDDTDDNKTLSTAQVDQSKHDEGGHEKATLLMTKEERDFGLSDIKTWITWYRCAGGWWFIFATIISLAIDRGFYVFTEIWLATWTSAIDKPVTRFGIEFESQSEGLDSQKKFVQVYVYIILISFCATMFRSQLIIRGGARCSEKLFYAMTERIIKAPMSYFETTPLGRTLNRLTYDVEILDISLSVSMTVLLISTGWFATGLILQITILPWNVCALIPIIAIYWMFLLYYRKSAVDLQRLDALSRSPVQADLAEGIDGSSTIRVFGKISYFENKFKSVLDSNTSAMMNFMAAQRWLDSRFQILGSFAVLFAGIFVISYNEKLRIDVSLIAILIIWTSNFTITLGFFSQAVSESEAYLTSVERSRDMSSLSQEEGYEQSSNDLSPDWPSKGHLIFEDVCMRYRPELPLALQGLSFEAKGGERVGVVGRTGAGKSSITVALFRLAKLHSGRILLDGRDLSELSLGDVRGRENGMVIIPQDPVLWSGTVRECLDPWGISKDEDILEALNAVNVGNVSDRGLSALDEIVEEGGRNYSVGERQLLCLARAILSQPKVLVLDEATASVDKDTDAFIQKMIRTRFKGTTFLTIAHRLNTIMDYDKVVVLGKGRVLECGSPKNLLQDENGVFTDLVDSTGKESSKILREMALGTSE</sequence>
<dbReference type="SUPFAM" id="SSF90123">
    <property type="entry name" value="ABC transporter transmembrane region"/>
    <property type="match status" value="2"/>
</dbReference>
<comment type="caution">
    <text evidence="14">The sequence shown here is derived from an EMBL/GenBank/DDBJ whole genome shotgun (WGS) entry which is preliminary data.</text>
</comment>
<dbReference type="InterPro" id="IPR027417">
    <property type="entry name" value="P-loop_NTPase"/>
</dbReference>
<keyword evidence="8 11" id="KW-1133">Transmembrane helix</keyword>
<dbReference type="CDD" id="cd18579">
    <property type="entry name" value="ABC_6TM_ABCC_D1"/>
    <property type="match status" value="1"/>
</dbReference>
<evidence type="ECO:0000256" key="6">
    <source>
        <dbReference type="ARBA" id="ARBA00022741"/>
    </source>
</evidence>
<dbReference type="InterPro" id="IPR017871">
    <property type="entry name" value="ABC_transporter-like_CS"/>
</dbReference>
<dbReference type="InterPro" id="IPR003439">
    <property type="entry name" value="ABC_transporter-like_ATP-bd"/>
</dbReference>
<comment type="similarity">
    <text evidence="2">Belongs to the ABC transporter superfamily. ABCC family. Conjugate transporter (TC 3.A.1.208) subfamily.</text>
</comment>
<dbReference type="PROSITE" id="PS00211">
    <property type="entry name" value="ABC_TRANSPORTER_1"/>
    <property type="match status" value="2"/>
</dbReference>
<dbReference type="EMBL" id="BLLK01000045">
    <property type="protein sequence ID" value="GFH52113.1"/>
    <property type="molecule type" value="Genomic_DNA"/>
</dbReference>
<feature type="transmembrane region" description="Helical" evidence="11">
    <location>
        <begin position="870"/>
        <end position="890"/>
    </location>
</feature>
<feature type="transmembrane region" description="Helical" evidence="11">
    <location>
        <begin position="320"/>
        <end position="337"/>
    </location>
</feature>
<evidence type="ECO:0000256" key="11">
    <source>
        <dbReference type="SAM" id="Phobius"/>
    </source>
</evidence>
<feature type="domain" description="ABC transmembrane type-1" evidence="13">
    <location>
        <begin position="814"/>
        <end position="1110"/>
    </location>
</feature>
<dbReference type="FunFam" id="3.40.50.300:FF:000838">
    <property type="entry name" value="ABC multidrug transporter (Eurofung)"/>
    <property type="match status" value="1"/>
</dbReference>
<feature type="transmembrane region" description="Helical" evidence="11">
    <location>
        <begin position="167"/>
        <end position="192"/>
    </location>
</feature>
<dbReference type="GO" id="GO:0005524">
    <property type="term" value="F:ATP binding"/>
    <property type="evidence" value="ECO:0007669"/>
    <property type="project" value="UniProtKB-KW"/>
</dbReference>
<keyword evidence="5" id="KW-0677">Repeat</keyword>
<dbReference type="InterPro" id="IPR044726">
    <property type="entry name" value="ABCC_6TM_D2"/>
</dbReference>
<dbReference type="CDD" id="cd18580">
    <property type="entry name" value="ABC_6TM_ABCC_D2"/>
    <property type="match status" value="1"/>
</dbReference>
<evidence type="ECO:0000256" key="9">
    <source>
        <dbReference type="ARBA" id="ARBA00023136"/>
    </source>
</evidence>
<evidence type="ECO:0000256" key="7">
    <source>
        <dbReference type="ARBA" id="ARBA00022840"/>
    </source>
</evidence>
<feature type="domain" description="ABC transmembrane type-1" evidence="13">
    <location>
        <begin position="178"/>
        <end position="462"/>
    </location>
</feature>
<dbReference type="InterPro" id="IPR044746">
    <property type="entry name" value="ABCC_6TM_D1"/>
</dbReference>
<evidence type="ECO:0000256" key="4">
    <source>
        <dbReference type="ARBA" id="ARBA00022692"/>
    </source>
</evidence>
<accession>A0AAD3H6T1</accession>
<dbReference type="SMART" id="SM00382">
    <property type="entry name" value="AAA"/>
    <property type="match status" value="2"/>
</dbReference>
<name>A0AAD3H6T1_9STRA</name>
<dbReference type="Proteomes" id="UP001054902">
    <property type="component" value="Unassembled WGS sequence"/>
</dbReference>
<proteinExistence type="inferred from homology"/>
<evidence type="ECO:0000256" key="3">
    <source>
        <dbReference type="ARBA" id="ARBA00022448"/>
    </source>
</evidence>
<feature type="transmembrane region" description="Helical" evidence="11">
    <location>
        <begin position="396"/>
        <end position="419"/>
    </location>
</feature>
<dbReference type="PROSITE" id="PS50929">
    <property type="entry name" value="ABC_TM1F"/>
    <property type="match status" value="2"/>
</dbReference>
<evidence type="ECO:0000259" key="13">
    <source>
        <dbReference type="PROSITE" id="PS50929"/>
    </source>
</evidence>
<feature type="transmembrane region" description="Helical" evidence="11">
    <location>
        <begin position="1079"/>
        <end position="1101"/>
    </location>
</feature>
<feature type="domain" description="ABC transporter" evidence="12">
    <location>
        <begin position="508"/>
        <end position="742"/>
    </location>
</feature>
<dbReference type="CDD" id="cd03250">
    <property type="entry name" value="ABCC_MRP_domain1"/>
    <property type="match status" value="1"/>
</dbReference>
<evidence type="ECO:0000313" key="14">
    <source>
        <dbReference type="EMBL" id="GFH52113.1"/>
    </source>
</evidence>
<dbReference type="CDD" id="cd03244">
    <property type="entry name" value="ABCC_MRP_domain2"/>
    <property type="match status" value="1"/>
</dbReference>
<feature type="region of interest" description="Disordered" evidence="10">
    <location>
        <begin position="752"/>
        <end position="782"/>
    </location>
</feature>
<dbReference type="InterPro" id="IPR050173">
    <property type="entry name" value="ABC_transporter_C-like"/>
</dbReference>
<feature type="transmembrane region" description="Helical" evidence="11">
    <location>
        <begin position="296"/>
        <end position="314"/>
    </location>
</feature>
<keyword evidence="9 11" id="KW-0472">Membrane</keyword>
<evidence type="ECO:0000256" key="2">
    <source>
        <dbReference type="ARBA" id="ARBA00009726"/>
    </source>
</evidence>
<evidence type="ECO:0000256" key="8">
    <source>
        <dbReference type="ARBA" id="ARBA00022989"/>
    </source>
</evidence>
<keyword evidence="4 11" id="KW-0812">Transmembrane</keyword>
<keyword evidence="6" id="KW-0547">Nucleotide-binding</keyword>
<dbReference type="FunFam" id="1.20.1560.10:FF:000013">
    <property type="entry name" value="ABC transporter C family member 2"/>
    <property type="match status" value="1"/>
</dbReference>
<dbReference type="SUPFAM" id="SSF52540">
    <property type="entry name" value="P-loop containing nucleoside triphosphate hydrolases"/>
    <property type="match status" value="2"/>
</dbReference>
<dbReference type="Pfam" id="PF00005">
    <property type="entry name" value="ABC_tran"/>
    <property type="match status" value="2"/>
</dbReference>
<feature type="transmembrane region" description="Helical" evidence="11">
    <location>
        <begin position="212"/>
        <end position="233"/>
    </location>
</feature>
<dbReference type="GO" id="GO:0016887">
    <property type="term" value="F:ATP hydrolysis activity"/>
    <property type="evidence" value="ECO:0007669"/>
    <property type="project" value="InterPro"/>
</dbReference>
<dbReference type="PANTHER" id="PTHR24223:SF456">
    <property type="entry name" value="MULTIDRUG RESISTANCE-ASSOCIATED PROTEIN LETHAL(2)03659"/>
    <property type="match status" value="1"/>
</dbReference>
<feature type="transmembrane region" description="Helical" evidence="11">
    <location>
        <begin position="1055"/>
        <end position="1073"/>
    </location>
</feature>
<evidence type="ECO:0000313" key="15">
    <source>
        <dbReference type="Proteomes" id="UP001054902"/>
    </source>
</evidence>